<dbReference type="InParanoid" id="K3Z236"/>
<evidence type="ECO:0000313" key="2">
    <source>
        <dbReference type="EnsemblPlants" id="KQL28267"/>
    </source>
</evidence>
<sequence length="46" mass="4977">MQFSNFPTNRVTAVRARPAETSLRSKRESSIAMAASSTTEAALMDS</sequence>
<protein>
    <submittedName>
        <fullName evidence="2">Uncharacterized protein</fullName>
    </submittedName>
</protein>
<dbReference type="HOGENOM" id="CLU_3192247_0_0_1"/>
<dbReference type="Gramene" id="KQL28267">
    <property type="protein sequence ID" value="KQL28267"/>
    <property type="gene ID" value="SETIT_020604mg"/>
</dbReference>
<keyword evidence="3" id="KW-1185">Reference proteome</keyword>
<evidence type="ECO:0000256" key="1">
    <source>
        <dbReference type="SAM" id="MobiDB-lite"/>
    </source>
</evidence>
<dbReference type="AlphaFoldDB" id="K3Z236"/>
<reference evidence="2" key="2">
    <citation type="submission" date="2018-08" db="UniProtKB">
        <authorList>
            <consortium name="EnsemblPlants"/>
        </authorList>
    </citation>
    <scope>IDENTIFICATION</scope>
    <source>
        <strain evidence="2">Yugu1</strain>
    </source>
</reference>
<dbReference type="EnsemblPlants" id="KQL28267">
    <property type="protein sequence ID" value="KQL28267"/>
    <property type="gene ID" value="SETIT_020604mg"/>
</dbReference>
<feature type="region of interest" description="Disordered" evidence="1">
    <location>
        <begin position="17"/>
        <end position="46"/>
    </location>
</feature>
<evidence type="ECO:0000313" key="3">
    <source>
        <dbReference type="Proteomes" id="UP000004995"/>
    </source>
</evidence>
<dbReference type="Proteomes" id="UP000004995">
    <property type="component" value="Unassembled WGS sequence"/>
</dbReference>
<reference evidence="3" key="1">
    <citation type="journal article" date="2012" name="Nat. Biotechnol.">
        <title>Reference genome sequence of the model plant Setaria.</title>
        <authorList>
            <person name="Bennetzen J.L."/>
            <person name="Schmutz J."/>
            <person name="Wang H."/>
            <person name="Percifield R."/>
            <person name="Hawkins J."/>
            <person name="Pontaroli A.C."/>
            <person name="Estep M."/>
            <person name="Feng L."/>
            <person name="Vaughn J.N."/>
            <person name="Grimwood J."/>
            <person name="Jenkins J."/>
            <person name="Barry K."/>
            <person name="Lindquist E."/>
            <person name="Hellsten U."/>
            <person name="Deshpande S."/>
            <person name="Wang X."/>
            <person name="Wu X."/>
            <person name="Mitros T."/>
            <person name="Triplett J."/>
            <person name="Yang X."/>
            <person name="Ye C.Y."/>
            <person name="Mauro-Herrera M."/>
            <person name="Wang L."/>
            <person name="Li P."/>
            <person name="Sharma M."/>
            <person name="Sharma R."/>
            <person name="Ronald P.C."/>
            <person name="Panaud O."/>
            <person name="Kellogg E.A."/>
            <person name="Brutnell T.P."/>
            <person name="Doust A.N."/>
            <person name="Tuskan G.A."/>
            <person name="Rokhsar D."/>
            <person name="Devos K.M."/>
        </authorList>
    </citation>
    <scope>NUCLEOTIDE SEQUENCE [LARGE SCALE GENOMIC DNA]</scope>
    <source>
        <strain evidence="3">cv. Yugu1</strain>
    </source>
</reference>
<proteinExistence type="predicted"/>
<dbReference type="EMBL" id="AGNK02000066">
    <property type="status" value="NOT_ANNOTATED_CDS"/>
    <property type="molecule type" value="Genomic_DNA"/>
</dbReference>
<name>K3Z236_SETIT</name>
<organism evidence="2 3">
    <name type="scientific">Setaria italica</name>
    <name type="common">Foxtail millet</name>
    <name type="synonym">Panicum italicum</name>
    <dbReference type="NCBI Taxonomy" id="4555"/>
    <lineage>
        <taxon>Eukaryota</taxon>
        <taxon>Viridiplantae</taxon>
        <taxon>Streptophyta</taxon>
        <taxon>Embryophyta</taxon>
        <taxon>Tracheophyta</taxon>
        <taxon>Spermatophyta</taxon>
        <taxon>Magnoliopsida</taxon>
        <taxon>Liliopsida</taxon>
        <taxon>Poales</taxon>
        <taxon>Poaceae</taxon>
        <taxon>PACMAD clade</taxon>
        <taxon>Panicoideae</taxon>
        <taxon>Panicodae</taxon>
        <taxon>Paniceae</taxon>
        <taxon>Cenchrinae</taxon>
        <taxon>Setaria</taxon>
    </lineage>
</organism>
<accession>K3Z236</accession>